<comment type="caution">
    <text evidence="2">The sequence shown here is derived from an EMBL/GenBank/DDBJ whole genome shotgun (WGS) entry which is preliminary data.</text>
</comment>
<dbReference type="Proteomes" id="UP000430975">
    <property type="component" value="Unassembled WGS sequence"/>
</dbReference>
<evidence type="ECO:0000313" key="4">
    <source>
        <dbReference type="Proteomes" id="UP000430975"/>
    </source>
</evidence>
<reference evidence="4 6" key="2">
    <citation type="submission" date="2019-11" db="EMBL/GenBank/DDBJ databases">
        <title>Characterisation of Fundicoccus ignavus gen. nov. sp. nov., a novel genus of the family Aerococcaceae isolated from bulk tank milk.</title>
        <authorList>
            <person name="Siebert A."/>
            <person name="Huptas C."/>
            <person name="Wenning M."/>
            <person name="Scherer S."/>
            <person name="Doll E.V."/>
        </authorList>
    </citation>
    <scope>NUCLEOTIDE SEQUENCE [LARGE SCALE GENOMIC DNA]</scope>
    <source>
        <strain evidence="1 6">DSM 109653</strain>
        <strain evidence="2 4">WS4759</strain>
    </source>
</reference>
<dbReference type="EMBL" id="WJQR01000003">
    <property type="protein sequence ID" value="MRI81238.1"/>
    <property type="molecule type" value="Genomic_DNA"/>
</dbReference>
<organism evidence="2 4">
    <name type="scientific">Fundicoccus ignavus</name>
    <dbReference type="NCBI Taxonomy" id="2664442"/>
    <lineage>
        <taxon>Bacteria</taxon>
        <taxon>Bacillati</taxon>
        <taxon>Bacillota</taxon>
        <taxon>Bacilli</taxon>
        <taxon>Lactobacillales</taxon>
        <taxon>Aerococcaceae</taxon>
        <taxon>Fundicoccus</taxon>
    </lineage>
</organism>
<name>A0A6I2GL02_9LACT</name>
<protein>
    <submittedName>
        <fullName evidence="2">Uncharacterized protein</fullName>
    </submittedName>
</protein>
<evidence type="ECO:0000313" key="6">
    <source>
        <dbReference type="Proteomes" id="UP000469870"/>
    </source>
</evidence>
<dbReference type="EMBL" id="WJQS01000010">
    <property type="protein sequence ID" value="MRI86231.1"/>
    <property type="molecule type" value="Genomic_DNA"/>
</dbReference>
<dbReference type="EMBL" id="WJQT01000001">
    <property type="protein sequence ID" value="MRJ46240.1"/>
    <property type="molecule type" value="Genomic_DNA"/>
</dbReference>
<dbReference type="Proteomes" id="UP000469870">
    <property type="component" value="Unassembled WGS sequence"/>
</dbReference>
<dbReference type="AlphaFoldDB" id="A0A6I2GL02"/>
<sequence length="61" mass="7210">MDRENGIGWTEVDDIELSDDRLAHDDMTDEHYVGCCQTEFHVIEDEASFQELLKFLHRPKE</sequence>
<evidence type="ECO:0000313" key="3">
    <source>
        <dbReference type="EMBL" id="MRJ46240.1"/>
    </source>
</evidence>
<dbReference type="Proteomes" id="UP000440066">
    <property type="component" value="Unassembled WGS sequence"/>
</dbReference>
<dbReference type="RefSeq" id="WP_153831338.1">
    <property type="nucleotide sequence ID" value="NZ_WJQR01000003.1"/>
</dbReference>
<evidence type="ECO:0000313" key="5">
    <source>
        <dbReference type="Proteomes" id="UP000440066"/>
    </source>
</evidence>
<accession>A0A6I2GL02</accession>
<reference evidence="3 5" key="1">
    <citation type="submission" date="2019-11" db="EMBL/GenBank/DDBJ databases">
        <title>Characterisation of Fundicoccus ignavus gen. nov. sp. nov., a novel genus of the family Aerococcaceae from bulk tank milk.</title>
        <authorList>
            <person name="Siebert A."/>
            <person name="Huptas C."/>
            <person name="Wenning M."/>
            <person name="Scherer S."/>
            <person name="Doll E.V."/>
        </authorList>
    </citation>
    <scope>NUCLEOTIDE SEQUENCE [LARGE SCALE GENOMIC DNA]</scope>
    <source>
        <strain evidence="3 5">DSM 109652</strain>
    </source>
</reference>
<keyword evidence="4" id="KW-1185">Reference proteome</keyword>
<evidence type="ECO:0000313" key="2">
    <source>
        <dbReference type="EMBL" id="MRI86231.1"/>
    </source>
</evidence>
<proteinExistence type="predicted"/>
<gene>
    <name evidence="3" type="ORF">GF867_01440</name>
    <name evidence="2" type="ORF">GIY09_10275</name>
    <name evidence="1" type="ORF">GIY11_04325</name>
</gene>
<evidence type="ECO:0000313" key="1">
    <source>
        <dbReference type="EMBL" id="MRI81238.1"/>
    </source>
</evidence>